<keyword evidence="2 5" id="KW-0812">Transmembrane</keyword>
<evidence type="ECO:0000256" key="5">
    <source>
        <dbReference type="SAM" id="Phobius"/>
    </source>
</evidence>
<reference evidence="9" key="1">
    <citation type="submission" date="2020-05" db="EMBL/GenBank/DDBJ databases">
        <authorList>
            <person name="Chiriac C."/>
            <person name="Salcher M."/>
            <person name="Ghai R."/>
            <person name="Kavagutti S V."/>
        </authorList>
    </citation>
    <scope>NUCLEOTIDE SEQUENCE</scope>
</reference>
<dbReference type="EMBL" id="CAEZYY010000003">
    <property type="protein sequence ID" value="CAB4741552.1"/>
    <property type="molecule type" value="Genomic_DNA"/>
</dbReference>
<dbReference type="InterPro" id="IPR027417">
    <property type="entry name" value="P-loop_NTPase"/>
</dbReference>
<dbReference type="EMBL" id="CAEZXX010000014">
    <property type="protein sequence ID" value="CAB4696966.1"/>
    <property type="molecule type" value="Genomic_DNA"/>
</dbReference>
<dbReference type="GO" id="GO:0005524">
    <property type="term" value="F:ATP binding"/>
    <property type="evidence" value="ECO:0007669"/>
    <property type="project" value="InterPro"/>
</dbReference>
<organism evidence="9">
    <name type="scientific">freshwater metagenome</name>
    <dbReference type="NCBI Taxonomy" id="449393"/>
    <lineage>
        <taxon>unclassified sequences</taxon>
        <taxon>metagenomes</taxon>
        <taxon>ecological metagenomes</taxon>
    </lineage>
</organism>
<dbReference type="Pfam" id="PF00027">
    <property type="entry name" value="cNMP_binding"/>
    <property type="match status" value="1"/>
</dbReference>
<dbReference type="PROSITE" id="PS50042">
    <property type="entry name" value="CNMP_BINDING_3"/>
    <property type="match status" value="1"/>
</dbReference>
<evidence type="ECO:0000259" key="8">
    <source>
        <dbReference type="PROSITE" id="PS50929"/>
    </source>
</evidence>
<dbReference type="CDD" id="cd00038">
    <property type="entry name" value="CAP_ED"/>
    <property type="match status" value="1"/>
</dbReference>
<evidence type="ECO:0000256" key="3">
    <source>
        <dbReference type="ARBA" id="ARBA00022989"/>
    </source>
</evidence>
<dbReference type="GO" id="GO:0016020">
    <property type="term" value="C:membrane"/>
    <property type="evidence" value="ECO:0007669"/>
    <property type="project" value="UniProtKB-SubCell"/>
</dbReference>
<dbReference type="PANTHER" id="PTHR43394">
    <property type="entry name" value="ATP-DEPENDENT PERMEASE MDL1, MITOCHONDRIAL"/>
    <property type="match status" value="1"/>
</dbReference>
<dbReference type="InterPro" id="IPR011527">
    <property type="entry name" value="ABC1_TM_dom"/>
</dbReference>
<dbReference type="InterPro" id="IPR014710">
    <property type="entry name" value="RmlC-like_jellyroll"/>
</dbReference>
<evidence type="ECO:0000256" key="1">
    <source>
        <dbReference type="ARBA" id="ARBA00004141"/>
    </source>
</evidence>
<dbReference type="SUPFAM" id="SSF52540">
    <property type="entry name" value="P-loop containing nucleoside triphosphate hydrolases"/>
    <property type="match status" value="1"/>
</dbReference>
<evidence type="ECO:0000259" key="6">
    <source>
        <dbReference type="PROSITE" id="PS50042"/>
    </source>
</evidence>
<dbReference type="InterPro" id="IPR039421">
    <property type="entry name" value="Type_1_exporter"/>
</dbReference>
<proteinExistence type="predicted"/>
<dbReference type="GO" id="GO:0016887">
    <property type="term" value="F:ATP hydrolysis activity"/>
    <property type="evidence" value="ECO:0007669"/>
    <property type="project" value="InterPro"/>
</dbReference>
<accession>A0A6J6PE50</accession>
<dbReference type="Pfam" id="PF00005">
    <property type="entry name" value="ABC_tran"/>
    <property type="match status" value="1"/>
</dbReference>
<feature type="domain" description="ABC transmembrane type-1" evidence="8">
    <location>
        <begin position="229"/>
        <end position="466"/>
    </location>
</feature>
<protein>
    <submittedName>
        <fullName evidence="9">Unannotated protein</fullName>
    </submittedName>
</protein>
<feature type="transmembrane region" description="Helical" evidence="5">
    <location>
        <begin position="226"/>
        <end position="247"/>
    </location>
</feature>
<sequence>MVDVVIEDGESSEHLERLHPRFAGEARVWEMIRAFWPFTRGRRLLVTVQIVVSIAFFTGTALIPLQVGNLLQAALSSSGSASAIKQFVVDPIALQKATQTMLAPVLSKPAERIAAGKAVRAAEDRLRVTGADEVLDALFPGDLTYRTERFPTIDDPEPGWESIADGLLEAPTIRRSELDELRARALDNPDLATGKAFNHVIGVLLKDPTALEQRVAWQRDRFRFELIRFAIVLLAIFVLRAAALFLAQRATLASARRLQDALFVRIHDTALVEAGALARPSMVSRCTSYVEKVTEALFKAQTSGVPAVAALLLSTSLLLYIDLGIGLLMLGVIAFFEILRRAIANRWSRLAHERLDLNTAMSEVVDDAIASAVGTRSIRAEATERRRFTAKADAVIRQVRRVEVFGESFRLSAFGIGQLGVLAAIAIVGFARNELTLAEAAAIILYVREVAAALEALPPMIVDLQEAAPYMRRLRRVLAAPLLRPSPESSVPLPDAPGVLALDSVSAVYPDGSPGCSDVRLRATPNAWTVLVGLAGSGIPSVMSIAAGLEIPQRGRVVVDGVDLSNVDTEHLRRGIAVIPENPTVFEGTIAENLSWGRPDADPASLAAATDACGLDAWIAEQSDGVHTVIGRARTRIAAEVRVRIALGRVLLSNAPIVVITDPSRLVDREVAEDLWATLRSHLTGRIVLVTTDRLDLVSDTDTVLCLRNGSVVEQGTRSDLLTANGPFAALWTRLVEGGDPIDEFAAVPSLAQLSPTTLRSLGKRLLTERFESDEIIFAEHEPANHLYLVVDGVVDLVSGDRRIASIHPGFHFGDFDTATPGTRTMTARARSTVVVRSLHRLAISSGVAGILDRPEAERTLYRWLTRHGSASREDLASLADRIDVDATLTALLGSGSISLSVDPAGATVYRVAGANRSRVRDSGVLDSLFGN</sequence>
<evidence type="ECO:0000313" key="10">
    <source>
        <dbReference type="EMBL" id="CAB4741552.1"/>
    </source>
</evidence>
<dbReference type="SUPFAM" id="SSF51206">
    <property type="entry name" value="cAMP-binding domain-like"/>
    <property type="match status" value="1"/>
</dbReference>
<keyword evidence="4 5" id="KW-0472">Membrane</keyword>
<dbReference type="SUPFAM" id="SSF90123">
    <property type="entry name" value="ABC transporter transmembrane region"/>
    <property type="match status" value="1"/>
</dbReference>
<dbReference type="InterPro" id="IPR000595">
    <property type="entry name" value="cNMP-bd_dom"/>
</dbReference>
<dbReference type="GO" id="GO:0015421">
    <property type="term" value="F:ABC-type oligopeptide transporter activity"/>
    <property type="evidence" value="ECO:0007669"/>
    <property type="project" value="TreeGrafter"/>
</dbReference>
<evidence type="ECO:0000313" key="9">
    <source>
        <dbReference type="EMBL" id="CAB4696966.1"/>
    </source>
</evidence>
<dbReference type="EMBL" id="CAFBQP010000014">
    <property type="protein sequence ID" value="CAB5056083.1"/>
    <property type="molecule type" value="Genomic_DNA"/>
</dbReference>
<dbReference type="SMART" id="SM00100">
    <property type="entry name" value="cNMP"/>
    <property type="match status" value="1"/>
</dbReference>
<dbReference type="PROSITE" id="PS50929">
    <property type="entry name" value="ABC_TM1F"/>
    <property type="match status" value="1"/>
</dbReference>
<dbReference type="InterPro" id="IPR036640">
    <property type="entry name" value="ABC1_TM_sf"/>
</dbReference>
<keyword evidence="3 5" id="KW-1133">Transmembrane helix</keyword>
<comment type="subcellular location">
    <subcellularLocation>
        <location evidence="1">Membrane</location>
        <topology evidence="1">Multi-pass membrane protein</topology>
    </subcellularLocation>
</comment>
<evidence type="ECO:0000313" key="11">
    <source>
        <dbReference type="EMBL" id="CAB5056083.1"/>
    </source>
</evidence>
<feature type="transmembrane region" description="Helical" evidence="5">
    <location>
        <begin position="317"/>
        <end position="339"/>
    </location>
</feature>
<dbReference type="PROSITE" id="PS50893">
    <property type="entry name" value="ABC_TRANSPORTER_2"/>
    <property type="match status" value="1"/>
</dbReference>
<evidence type="ECO:0000256" key="2">
    <source>
        <dbReference type="ARBA" id="ARBA00022692"/>
    </source>
</evidence>
<dbReference type="Gene3D" id="1.20.1560.10">
    <property type="entry name" value="ABC transporter type 1, transmembrane domain"/>
    <property type="match status" value="1"/>
</dbReference>
<feature type="domain" description="ABC transporter" evidence="7">
    <location>
        <begin position="500"/>
        <end position="734"/>
    </location>
</feature>
<dbReference type="Gene3D" id="3.40.50.300">
    <property type="entry name" value="P-loop containing nucleotide triphosphate hydrolases"/>
    <property type="match status" value="1"/>
</dbReference>
<dbReference type="InterPro" id="IPR018490">
    <property type="entry name" value="cNMP-bd_dom_sf"/>
</dbReference>
<feature type="transmembrane region" description="Helical" evidence="5">
    <location>
        <begin position="411"/>
        <end position="431"/>
    </location>
</feature>
<name>A0A6J6PE50_9ZZZZ</name>
<dbReference type="Gene3D" id="2.60.120.10">
    <property type="entry name" value="Jelly Rolls"/>
    <property type="match status" value="1"/>
</dbReference>
<feature type="transmembrane region" description="Helical" evidence="5">
    <location>
        <begin position="44"/>
        <end position="65"/>
    </location>
</feature>
<dbReference type="AlphaFoldDB" id="A0A6J6PE50"/>
<gene>
    <name evidence="9" type="ORF">UFOPK2602_00351</name>
    <name evidence="10" type="ORF">UFOPK2806_00415</name>
    <name evidence="11" type="ORF">UFOPK4306_00510</name>
</gene>
<evidence type="ECO:0000256" key="4">
    <source>
        <dbReference type="ARBA" id="ARBA00023136"/>
    </source>
</evidence>
<dbReference type="InterPro" id="IPR003439">
    <property type="entry name" value="ABC_transporter-like_ATP-bd"/>
</dbReference>
<evidence type="ECO:0000259" key="7">
    <source>
        <dbReference type="PROSITE" id="PS50893"/>
    </source>
</evidence>
<dbReference type="PANTHER" id="PTHR43394:SF1">
    <property type="entry name" value="ATP-BINDING CASSETTE SUB-FAMILY B MEMBER 10, MITOCHONDRIAL"/>
    <property type="match status" value="1"/>
</dbReference>
<feature type="domain" description="Cyclic nucleotide-binding" evidence="6">
    <location>
        <begin position="750"/>
        <end position="841"/>
    </location>
</feature>